<dbReference type="HOGENOM" id="CLU_973179_0_0_1"/>
<evidence type="ECO:0000313" key="2">
    <source>
        <dbReference type="Proteomes" id="UP000002037"/>
    </source>
</evidence>
<sequence>MTLDKFASPSHQLLEFNNLTLQNLLDQFSKIYTSNNLLVLDPVLSPLINFLTTFTKLKEHGKFQNILWLNNELLEVSSGVLTKYASLIVVIPTGSIGNISILHKLIHSKSDLHNLKLNIVVKDLGKPFIYHINKLFNGIVSFENILVPEINTKPVNITSKIKLFNWATYPIYADGILTTEINKFAGFDDYFERPLKQVNQLENALIKLLFMGITDEKHDHLFKIRNIYGKGSHAKLLIDQLQNSKIPEFLNENMTKLEIDFYLDTLHSNTDLVCFGKKSRFYTMCV</sequence>
<dbReference type="EMBL" id="GG692396">
    <property type="protein sequence ID" value="EER34654.1"/>
    <property type="molecule type" value="Genomic_DNA"/>
</dbReference>
<dbReference type="KEGG" id="ctp:CTRG_01515"/>
<keyword evidence="2" id="KW-1185">Reference proteome</keyword>
<name>C5M6N4_CANTT</name>
<dbReference type="OrthoDB" id="10262287at2759"/>
<dbReference type="AlphaFoldDB" id="C5M6N4"/>
<accession>C5M6N4</accession>
<dbReference type="InterPro" id="IPR036045">
    <property type="entry name" value="Sec1-like_sf"/>
</dbReference>
<protein>
    <submittedName>
        <fullName evidence="1">Uncharacterized protein</fullName>
    </submittedName>
</protein>
<evidence type="ECO:0000313" key="1">
    <source>
        <dbReference type="EMBL" id="EER34654.1"/>
    </source>
</evidence>
<dbReference type="SUPFAM" id="SSF56815">
    <property type="entry name" value="Sec1/munc18-like (SM) proteins"/>
    <property type="match status" value="1"/>
</dbReference>
<gene>
    <name evidence="1" type="ORF">CTRG_01515</name>
</gene>
<dbReference type="STRING" id="294747.C5M6N4"/>
<reference evidence="1 2" key="1">
    <citation type="journal article" date="2009" name="Nature">
        <title>Evolution of pathogenicity and sexual reproduction in eight Candida genomes.</title>
        <authorList>
            <person name="Butler G."/>
            <person name="Rasmussen M.D."/>
            <person name="Lin M.F."/>
            <person name="Santos M.A."/>
            <person name="Sakthikumar S."/>
            <person name="Munro C.A."/>
            <person name="Rheinbay E."/>
            <person name="Grabherr M."/>
            <person name="Forche A."/>
            <person name="Reedy J.L."/>
            <person name="Agrafioti I."/>
            <person name="Arnaud M.B."/>
            <person name="Bates S."/>
            <person name="Brown A.J."/>
            <person name="Brunke S."/>
            <person name="Costanzo M.C."/>
            <person name="Fitzpatrick D.A."/>
            <person name="de Groot P.W."/>
            <person name="Harris D."/>
            <person name="Hoyer L.L."/>
            <person name="Hube B."/>
            <person name="Klis F.M."/>
            <person name="Kodira C."/>
            <person name="Lennard N."/>
            <person name="Logue M.E."/>
            <person name="Martin R."/>
            <person name="Neiman A.M."/>
            <person name="Nikolaou E."/>
            <person name="Quail M.A."/>
            <person name="Quinn J."/>
            <person name="Santos M.C."/>
            <person name="Schmitzberger F.F."/>
            <person name="Sherlock G."/>
            <person name="Shah P."/>
            <person name="Silverstein K.A."/>
            <person name="Skrzypek M.S."/>
            <person name="Soll D."/>
            <person name="Staggs R."/>
            <person name="Stansfield I."/>
            <person name="Stumpf M.P."/>
            <person name="Sudbery P.E."/>
            <person name="Srikantha T."/>
            <person name="Zeng Q."/>
            <person name="Berman J."/>
            <person name="Berriman M."/>
            <person name="Heitman J."/>
            <person name="Gow N.A."/>
            <person name="Lorenz M.C."/>
            <person name="Birren B.W."/>
            <person name="Kellis M."/>
            <person name="Cuomo C.A."/>
        </authorList>
    </citation>
    <scope>NUCLEOTIDE SEQUENCE [LARGE SCALE GENOMIC DNA]</scope>
    <source>
        <strain evidence="2">ATCC MYA-3404 / T1</strain>
    </source>
</reference>
<dbReference type="VEuPathDB" id="FungiDB:CTRG_01515"/>
<dbReference type="eggNOG" id="KOG1302">
    <property type="taxonomic scope" value="Eukaryota"/>
</dbReference>
<organism evidence="1 2">
    <name type="scientific">Candida tropicalis (strain ATCC MYA-3404 / T1)</name>
    <name type="common">Yeast</name>
    <dbReference type="NCBI Taxonomy" id="294747"/>
    <lineage>
        <taxon>Eukaryota</taxon>
        <taxon>Fungi</taxon>
        <taxon>Dikarya</taxon>
        <taxon>Ascomycota</taxon>
        <taxon>Saccharomycotina</taxon>
        <taxon>Pichiomycetes</taxon>
        <taxon>Debaryomycetaceae</taxon>
        <taxon>Candida/Lodderomyces clade</taxon>
        <taxon>Candida</taxon>
    </lineage>
</organism>
<dbReference type="GeneID" id="8300729"/>
<dbReference type="Proteomes" id="UP000002037">
    <property type="component" value="Unassembled WGS sequence"/>
</dbReference>
<proteinExistence type="predicted"/>
<dbReference type="RefSeq" id="XP_002547209.1">
    <property type="nucleotide sequence ID" value="XM_002547163.1"/>
</dbReference>